<accession>A0AAD7IQ96</accession>
<evidence type="ECO:0000313" key="2">
    <source>
        <dbReference type="Proteomes" id="UP001215280"/>
    </source>
</evidence>
<reference evidence="1" key="1">
    <citation type="submission" date="2023-03" db="EMBL/GenBank/DDBJ databases">
        <title>Massive genome expansion in bonnet fungi (Mycena s.s.) driven by repeated elements and novel gene families across ecological guilds.</title>
        <authorList>
            <consortium name="Lawrence Berkeley National Laboratory"/>
            <person name="Harder C.B."/>
            <person name="Miyauchi S."/>
            <person name="Viragh M."/>
            <person name="Kuo A."/>
            <person name="Thoen E."/>
            <person name="Andreopoulos B."/>
            <person name="Lu D."/>
            <person name="Skrede I."/>
            <person name="Drula E."/>
            <person name="Henrissat B."/>
            <person name="Morin E."/>
            <person name="Kohler A."/>
            <person name="Barry K."/>
            <person name="LaButti K."/>
            <person name="Morin E."/>
            <person name="Salamov A."/>
            <person name="Lipzen A."/>
            <person name="Mereny Z."/>
            <person name="Hegedus B."/>
            <person name="Baldrian P."/>
            <person name="Stursova M."/>
            <person name="Weitz H."/>
            <person name="Taylor A."/>
            <person name="Grigoriev I.V."/>
            <person name="Nagy L.G."/>
            <person name="Martin F."/>
            <person name="Kauserud H."/>
        </authorList>
    </citation>
    <scope>NUCLEOTIDE SEQUENCE</scope>
    <source>
        <strain evidence="1">CBHHK188m</strain>
    </source>
</reference>
<comment type="caution">
    <text evidence="1">The sequence shown here is derived from an EMBL/GenBank/DDBJ whole genome shotgun (WGS) entry which is preliminary data.</text>
</comment>
<organism evidence="1 2">
    <name type="scientific">Mycena maculata</name>
    <dbReference type="NCBI Taxonomy" id="230809"/>
    <lineage>
        <taxon>Eukaryota</taxon>
        <taxon>Fungi</taxon>
        <taxon>Dikarya</taxon>
        <taxon>Basidiomycota</taxon>
        <taxon>Agaricomycotina</taxon>
        <taxon>Agaricomycetes</taxon>
        <taxon>Agaricomycetidae</taxon>
        <taxon>Agaricales</taxon>
        <taxon>Marasmiineae</taxon>
        <taxon>Mycenaceae</taxon>
        <taxon>Mycena</taxon>
    </lineage>
</organism>
<gene>
    <name evidence="1" type="ORF">DFH07DRAFT_1062598</name>
</gene>
<dbReference type="Proteomes" id="UP001215280">
    <property type="component" value="Unassembled WGS sequence"/>
</dbReference>
<evidence type="ECO:0000313" key="1">
    <source>
        <dbReference type="EMBL" id="KAJ7748209.1"/>
    </source>
</evidence>
<dbReference type="AlphaFoldDB" id="A0AAD7IQ96"/>
<protein>
    <submittedName>
        <fullName evidence="1">Uncharacterized protein</fullName>
    </submittedName>
</protein>
<sequence length="276" mass="31119">MVPQLEHLSISPDLLEPDHGVALQLYTFPHLLSCHISPFWVRSAGDSEIQTSMLAADALGAFLERHPGVTRLHAVGHRLPLNPSPTLRIHLPNLQYFYGEAIFIPAIMAHELREARLYWSGSEDIERTVVALRSMTGPDIPFVSINNGTETDQCTALVQALATHIPNIKTLHMRAATDWGSPDRITIDHLTAYLPHFKGLMYLALEDALSFRDLDEESHFVRDKMHTIVVNWAGICPTLEACCLHEFAFKKTVTGTWEFCTRQVFSDLTNALWYYG</sequence>
<name>A0AAD7IQ96_9AGAR</name>
<keyword evidence="2" id="KW-1185">Reference proteome</keyword>
<proteinExistence type="predicted"/>
<dbReference type="EMBL" id="JARJLG010000091">
    <property type="protein sequence ID" value="KAJ7748209.1"/>
    <property type="molecule type" value="Genomic_DNA"/>
</dbReference>